<dbReference type="RefSeq" id="WP_161742611.1">
    <property type="nucleotide sequence ID" value="NZ_JAAAMV010000003.1"/>
</dbReference>
<proteinExistence type="predicted"/>
<reference evidence="3 4" key="1">
    <citation type="submission" date="2020-01" db="EMBL/GenBank/DDBJ databases">
        <title>Paenibacillus soybeanensis sp. nov. isolated from the nodules of soybean (Glycine max(L.) Merr).</title>
        <authorList>
            <person name="Wang H."/>
        </authorList>
    </citation>
    <scope>NUCLEOTIDE SEQUENCE [LARGE SCALE GENOMIC DNA]</scope>
    <source>
        <strain evidence="3 4">T1</strain>
    </source>
</reference>
<dbReference type="SUPFAM" id="SSF75304">
    <property type="entry name" value="Amidase signature (AS) enzymes"/>
    <property type="match status" value="1"/>
</dbReference>
<dbReference type="PANTHER" id="PTHR46310">
    <property type="entry name" value="AMIDASE 1"/>
    <property type="match status" value="1"/>
</dbReference>
<sequence>MADQWHAYVNEEFRIDPAGSGVLQGLSFAVKDVFGLAGWTNTAGNPDWHRTHGPSGANAAAVDLLLRQGARLKGITHTDELMFSLNGENHHFGTPVNPRARDRIPGGSSSGSAVAAASGTADFGLGTDTGGSIRIPSVYCGLYGIRPTHGAVPMEGVIPLSASFDTVGWMSSDSRTLLDAGLALLGQADAAAGEGGFARLLFAEDVWDLTDEACRTQILSWLTDAGAAEERPEWVIAAPEGLASWFGTFRAIQGFEIWREHGAWITRENPRFGPGIAERFAWSATLSRGDYDRQLDNRLRIRAALDGMLGGDRLLVIPTIPSTAPKIGTSGEALERIRTRTMQMSCIAGLSGFPQVTVPAGEVDGVPVGVSFIAGAGMDIPLLRWVNRLAQAAAGQRGRMPAHASKGATGEGRAQLNG</sequence>
<dbReference type="EC" id="3.5.1.4" evidence="3"/>
<protein>
    <submittedName>
        <fullName evidence="3">Amidase</fullName>
        <ecNumber evidence="3">3.5.1.4</ecNumber>
    </submittedName>
</protein>
<comment type="caution">
    <text evidence="3">The sequence shown here is derived from an EMBL/GenBank/DDBJ whole genome shotgun (WGS) entry which is preliminary data.</text>
</comment>
<dbReference type="Pfam" id="PF01425">
    <property type="entry name" value="Amidase"/>
    <property type="match status" value="2"/>
</dbReference>
<dbReference type="NCBIfam" id="NF006169">
    <property type="entry name" value="PRK08310.1"/>
    <property type="match status" value="1"/>
</dbReference>
<feature type="domain" description="Amidase" evidence="2">
    <location>
        <begin position="20"/>
        <end position="173"/>
    </location>
</feature>
<dbReference type="Gene3D" id="3.90.1300.10">
    <property type="entry name" value="Amidase signature (AS) domain"/>
    <property type="match status" value="1"/>
</dbReference>
<evidence type="ECO:0000313" key="3">
    <source>
        <dbReference type="EMBL" id="NBD23828.1"/>
    </source>
</evidence>
<dbReference type="Proteomes" id="UP000665561">
    <property type="component" value="Unassembled WGS sequence"/>
</dbReference>
<feature type="region of interest" description="Disordered" evidence="1">
    <location>
        <begin position="396"/>
        <end position="418"/>
    </location>
</feature>
<evidence type="ECO:0000256" key="1">
    <source>
        <dbReference type="SAM" id="MobiDB-lite"/>
    </source>
</evidence>
<evidence type="ECO:0000259" key="2">
    <source>
        <dbReference type="Pfam" id="PF01425"/>
    </source>
</evidence>
<keyword evidence="4" id="KW-1185">Reference proteome</keyword>
<dbReference type="InterPro" id="IPR036928">
    <property type="entry name" value="AS_sf"/>
</dbReference>
<dbReference type="GO" id="GO:0004040">
    <property type="term" value="F:amidase activity"/>
    <property type="evidence" value="ECO:0007669"/>
    <property type="project" value="UniProtKB-EC"/>
</dbReference>
<organism evidence="3 4">
    <name type="scientific">Paenibacillus glycinis</name>
    <dbReference type="NCBI Taxonomy" id="2697035"/>
    <lineage>
        <taxon>Bacteria</taxon>
        <taxon>Bacillati</taxon>
        <taxon>Bacillota</taxon>
        <taxon>Bacilli</taxon>
        <taxon>Bacillales</taxon>
        <taxon>Paenibacillaceae</taxon>
        <taxon>Paenibacillus</taxon>
    </lineage>
</organism>
<dbReference type="EMBL" id="JAAAMV010000003">
    <property type="protein sequence ID" value="NBD23828.1"/>
    <property type="molecule type" value="Genomic_DNA"/>
</dbReference>
<evidence type="ECO:0000313" key="4">
    <source>
        <dbReference type="Proteomes" id="UP000665561"/>
    </source>
</evidence>
<dbReference type="InterPro" id="IPR023631">
    <property type="entry name" value="Amidase_dom"/>
</dbReference>
<dbReference type="PANTHER" id="PTHR46310:SF7">
    <property type="entry name" value="AMIDASE 1"/>
    <property type="match status" value="1"/>
</dbReference>
<feature type="domain" description="Amidase" evidence="2">
    <location>
        <begin position="283"/>
        <end position="380"/>
    </location>
</feature>
<gene>
    <name evidence="3" type="ORF">GT019_08090</name>
</gene>
<keyword evidence="3" id="KW-0378">Hydrolase</keyword>
<accession>A0ABW9XMG9</accession>
<name>A0ABW9XMG9_9BACL</name>